<dbReference type="EMBL" id="CP025431">
    <property type="protein sequence ID" value="AUH66672.1"/>
    <property type="molecule type" value="Genomic_DNA"/>
</dbReference>
<dbReference type="Gene3D" id="1.10.640.10">
    <property type="entry name" value="Haem peroxidase domain superfamily, animal type"/>
    <property type="match status" value="1"/>
</dbReference>
<keyword evidence="6" id="KW-1185">Reference proteome</keyword>
<evidence type="ECO:0000313" key="5">
    <source>
        <dbReference type="EMBL" id="AUH66672.1"/>
    </source>
</evidence>
<feature type="region of interest" description="Disordered" evidence="4">
    <location>
        <begin position="1774"/>
        <end position="1811"/>
    </location>
</feature>
<dbReference type="Gene3D" id="2.60.40.2700">
    <property type="match status" value="1"/>
</dbReference>
<gene>
    <name evidence="5" type="ORF">CX676_20440</name>
</gene>
<dbReference type="PRINTS" id="PR00313">
    <property type="entry name" value="CABNDNGRPT"/>
</dbReference>
<dbReference type="GO" id="GO:0005509">
    <property type="term" value="F:calcium ion binding"/>
    <property type="evidence" value="ECO:0007669"/>
    <property type="project" value="InterPro"/>
</dbReference>
<dbReference type="PANTHER" id="PTHR11475">
    <property type="entry name" value="OXIDASE/PEROXIDASE"/>
    <property type="match status" value="1"/>
</dbReference>
<dbReference type="GO" id="GO:0020037">
    <property type="term" value="F:heme binding"/>
    <property type="evidence" value="ECO:0007669"/>
    <property type="project" value="InterPro"/>
</dbReference>
<accession>A0A2H5F549</accession>
<proteinExistence type="predicted"/>
<dbReference type="PANTHER" id="PTHR11475:SF4">
    <property type="entry name" value="CHORION PEROXIDASE"/>
    <property type="match status" value="1"/>
</dbReference>
<dbReference type="Pfam" id="PF03098">
    <property type="entry name" value="An_peroxidase"/>
    <property type="match status" value="2"/>
</dbReference>
<dbReference type="CDD" id="cd09821">
    <property type="entry name" value="An_peroxidase_bacterial_2"/>
    <property type="match status" value="1"/>
</dbReference>
<comment type="subcellular location">
    <subcellularLocation>
        <location evidence="1">Secreted</location>
    </subcellularLocation>
</comment>
<dbReference type="GO" id="GO:0004601">
    <property type="term" value="F:peroxidase activity"/>
    <property type="evidence" value="ECO:0007669"/>
    <property type="project" value="UniProtKB-KW"/>
</dbReference>
<keyword evidence="2" id="KW-0964">Secreted</keyword>
<dbReference type="Pfam" id="PF00353">
    <property type="entry name" value="HemolysinCabind"/>
    <property type="match status" value="10"/>
</dbReference>
<dbReference type="Proteomes" id="UP000234530">
    <property type="component" value="Plasmid pPZ01"/>
</dbReference>
<protein>
    <submittedName>
        <fullName evidence="5">Heme peroxidase</fullName>
    </submittedName>
</protein>
<keyword evidence="5" id="KW-0560">Oxidoreductase</keyword>
<dbReference type="InterPro" id="IPR010255">
    <property type="entry name" value="Haem_peroxidase_sf"/>
</dbReference>
<dbReference type="InterPro" id="IPR001343">
    <property type="entry name" value="Hemolysn_Ca-bd"/>
</dbReference>
<dbReference type="InterPro" id="IPR037120">
    <property type="entry name" value="Haem_peroxidase_sf_animal"/>
</dbReference>
<dbReference type="SUPFAM" id="SSF48113">
    <property type="entry name" value="Heme-dependent peroxidases"/>
    <property type="match status" value="1"/>
</dbReference>
<dbReference type="RefSeq" id="WP_101754643.1">
    <property type="nucleotide sequence ID" value="NZ_CP025431.1"/>
</dbReference>
<feature type="region of interest" description="Disordered" evidence="4">
    <location>
        <begin position="1147"/>
        <end position="1172"/>
    </location>
</feature>
<dbReference type="SUPFAM" id="SSF51120">
    <property type="entry name" value="beta-Roll"/>
    <property type="match status" value="5"/>
</dbReference>
<keyword evidence="3" id="KW-0325">Glycoprotein</keyword>
<geneLocation type="plasmid" evidence="6">
    <name>ppz01</name>
</geneLocation>
<dbReference type="GO" id="GO:0006979">
    <property type="term" value="P:response to oxidative stress"/>
    <property type="evidence" value="ECO:0007669"/>
    <property type="project" value="InterPro"/>
</dbReference>
<feature type="compositionally biased region" description="Acidic residues" evidence="4">
    <location>
        <begin position="1776"/>
        <end position="1799"/>
    </location>
</feature>
<dbReference type="InterPro" id="IPR019791">
    <property type="entry name" value="Haem_peroxidase_animal"/>
</dbReference>
<keyword evidence="5" id="KW-0614">Plasmid</keyword>
<organism evidence="5 6">
    <name type="scientific">Paracoccus zhejiangensis</name>
    <dbReference type="NCBI Taxonomy" id="1077935"/>
    <lineage>
        <taxon>Bacteria</taxon>
        <taxon>Pseudomonadati</taxon>
        <taxon>Pseudomonadota</taxon>
        <taxon>Alphaproteobacteria</taxon>
        <taxon>Rhodobacterales</taxon>
        <taxon>Paracoccaceae</taxon>
        <taxon>Paracoccus</taxon>
    </lineage>
</organism>
<dbReference type="OrthoDB" id="105077at2"/>
<dbReference type="KEGG" id="pzh:CX676_20440"/>
<evidence type="ECO:0000313" key="6">
    <source>
        <dbReference type="Proteomes" id="UP000234530"/>
    </source>
</evidence>
<name>A0A2H5F549_9RHOB</name>
<keyword evidence="5" id="KW-0575">Peroxidase</keyword>
<dbReference type="GO" id="GO:0005576">
    <property type="term" value="C:extracellular region"/>
    <property type="evidence" value="ECO:0007669"/>
    <property type="project" value="UniProtKB-SubCell"/>
</dbReference>
<reference evidence="5 6" key="1">
    <citation type="journal article" date="2013" name="Antonie Van Leeuwenhoek">
        <title>Paracoccus zhejiangensis sp. nov., isolated from activated sludge in wastewater-treatment system.</title>
        <authorList>
            <person name="Wu Z.G."/>
            <person name="Zhang D.F."/>
            <person name="Liu Y.L."/>
            <person name="Wang F."/>
            <person name="Jiang X."/>
            <person name="Li C."/>
            <person name="Li S.P."/>
            <person name="Hong Q."/>
            <person name="Li W.J."/>
        </authorList>
    </citation>
    <scope>NUCLEOTIDE SEQUENCE [LARGE SCALE GENOMIC DNA]</scope>
    <source>
        <strain evidence="5 6">J6</strain>
        <plasmid evidence="6">Plasmid ppz01</plasmid>
    </source>
</reference>
<evidence type="ECO:0000256" key="1">
    <source>
        <dbReference type="ARBA" id="ARBA00004613"/>
    </source>
</evidence>
<dbReference type="PROSITE" id="PS50292">
    <property type="entry name" value="PEROXIDASE_3"/>
    <property type="match status" value="1"/>
</dbReference>
<dbReference type="Gene3D" id="2.160.20.160">
    <property type="match status" value="1"/>
</dbReference>
<sequence>MVTLTKHDLGFILDQILLAEAHAAGADLTDLVDSPLLPHGLRTVDGSFNNIVPGRENWGASHESFTQLTDQTWRNEADDSMTFGAGPMTVVLNSNDYTPGAPTSPGFQPGTVVDADPRTISNLIVDQTLDNPAAIAAALRHAGMAETDIPAAVDEISMSHTLVKGTAPGTPARAIAQAQLDGLLEERGVEMDGPTVMLPNVSPDEGLSASYNAWFTLFGQFFDHGLDLVKKGGNGTVYIPLQPDDPLYNPASPHTNFMAVTRATLGDEATNVTTPWVDQNQTYTSHPSHQVFLREYEVGADGPVSTGKLLEGARGMATWGDVKAQAREMLGIELTDLDVGNVPVLLTDPYGEFIRGANGLPQILAAVDVDGLPIYVEGNLAEPVNPSAIELPAGTVLMGGHVIAEGETVSAARTGNAFLDDIAHVAAPVAVGGVLQEDGDTEVGYSGGFDMRGNNTSYDDELLDAHYITGDGRGNENIGLTAVHSVFHAEHNRLVDHVKQVILDSGDAEFIAQWQDETGAWDGERLFQAARFTTEMEYQHLVFEEFARKIQPDVDVFMVQPDVNLDPAIFAEFAHVVYRFGHSMLNETVDQTYADGSTNNLTLFDAFLNPLAFGSDTISHHDAAGAIVRGMTGQTGNEIDEFVTNVLRNQLVGIPLDLAATNIARGRDTGMPTLNEARQQFREMANGDTQLNPYTSWIDYALNMKNPESIVNFIAAYGNHALIEAEETVAGKRAAAMAIVFGTDQTVYEAGGSRTIAAPADRMDFLNARGDYTDRKGGLDDVDLWIGGLAEKKMAFGGMLGSTFSFVFELQMENLQHADRFYYLSRAQGLNLLTELENNSLASMVMRNTDLGETGFALPGDIFSNPDHVLYVDAAKQASFGHVDPVHDNPLLEAISNMVERDANFIKYNGLDHTVIAGTEGNDTIIAGGGDDAVRGFGGDDDIEAGYGVDKVHGNDGDDVITNAGTDIGETDMLHGDAGNDVIQGGSGLALIFGGSGSDVLMTGPDGSEIRAGVGDDFLMGGNGSDMLFGNEGDDWAEGKELFEYIAGDNGDIFFNSTIIGHDVLNGGSGDTDYDADSGDDIMVAGEGIQKNIGMWGHDWVIHKGQAVAADADLNFPAFATLPLEVLRDRFSQVEGLSGWVHDDVLRGDDRTAPDPAEEGGGPIADPTPEGNFLHNELDQAGIDRIAGLAQIITPELMVTGEYLADGSGDTREIFNGGNILLSGGGSDLIEGRGGNDVIDGDAWLNVRISIRDGSGTEIATAEGLSSVVTDLAGTVLHDGRTLENLMLSRVYNPGQLSITREILWDDSGTDTASYWDVFENYSLTLNGDGSITVEHLDETVGVIDPLTNQNRQLDGTDRLYNIEQIQFGDQLINVAAYFNQPPIGSPVISDASPTQGQALTVDLSGISDGNGIAPGSMQLQWQSMIGGVWTDIAGATAENFTPDLGQINTPLRVSVSYVDGAGNAEAVMSAETAPVGAHYVGNGTPNSFGGTIGADIIEGLGANDTLSGQAGDDLILGGGGADDLQGGDGNDTLDGAAGPDVMDGGAGDDMLDGGIGADLLQGGEGNDSLNGGVSADTVEAGAGDDLITWSATDGRDVVRGGDGTDTVQLTGDATAETYHIWTRAEWIAFSTGNTNQQVNLDPEAEIIITRNGTNFGSIAVQLSAIEEIVISGMGGGDTFVPHGDFTGTSLSYSTITLEGGEGDDTVDISDLQSAHRVLFRSNGGNDTIIGTLRPQDVIEMPAGAEGAGVSLAENADGTTTMSQGAGTVTYTAAAAEEDGDDDDGDTPDDEAEEDDDTPADLTLTGTDGDDVRIGGDGADIVHGGAGNDLLSGNAGRDIILAGDGNDDVFGGADADMLYGDGGDDRVFGGDGSDMITGGKGSDTVLAGSGDDLIIASAHDGDDVYYGEDGTDTLDMAAISANITANLGSGFAGRGSVNSAGSGQDVLWNVENIVTGSGDDKITASEAVNVMDGGAGKDIFRFTSVEAADGDVILGFEPGDRIDLSGIDAKAGMAGDQSFTLVNGALTGSGQVMIAHEEGEEGAVTIVTGSTSGGEDAEFSITLKGTHALTQSDFNL</sequence>
<dbReference type="InterPro" id="IPR018511">
    <property type="entry name" value="Hemolysin-typ_Ca-bd_CS"/>
</dbReference>
<dbReference type="InterPro" id="IPR011049">
    <property type="entry name" value="Serralysin-like_metalloprot_C"/>
</dbReference>
<evidence type="ECO:0000256" key="4">
    <source>
        <dbReference type="SAM" id="MobiDB-lite"/>
    </source>
</evidence>
<evidence type="ECO:0000256" key="2">
    <source>
        <dbReference type="ARBA" id="ARBA00022525"/>
    </source>
</evidence>
<dbReference type="Gene3D" id="2.150.10.10">
    <property type="entry name" value="Serralysin-like metalloprotease, C-terminal"/>
    <property type="match status" value="4"/>
</dbReference>
<dbReference type="PROSITE" id="PS00330">
    <property type="entry name" value="HEMOLYSIN_CALCIUM"/>
    <property type="match status" value="1"/>
</dbReference>
<evidence type="ECO:0000256" key="3">
    <source>
        <dbReference type="ARBA" id="ARBA00023180"/>
    </source>
</evidence>